<dbReference type="InterPro" id="IPR009003">
    <property type="entry name" value="Peptidase_S1_PA"/>
</dbReference>
<feature type="domain" description="Peptidase S1" evidence="2">
    <location>
        <begin position="26"/>
        <end position="289"/>
    </location>
</feature>
<dbReference type="InterPro" id="IPR001314">
    <property type="entry name" value="Peptidase_S1A"/>
</dbReference>
<dbReference type="Gene3D" id="2.40.10.10">
    <property type="entry name" value="Trypsin-like serine proteases"/>
    <property type="match status" value="1"/>
</dbReference>
<dbReference type="PANTHER" id="PTHR24260:SF136">
    <property type="entry name" value="GH08193P-RELATED"/>
    <property type="match status" value="1"/>
</dbReference>
<dbReference type="PANTHER" id="PTHR24260">
    <property type="match status" value="1"/>
</dbReference>
<dbReference type="PROSITE" id="PS50240">
    <property type="entry name" value="TRYPSIN_DOM"/>
    <property type="match status" value="1"/>
</dbReference>
<accession>A0A3N2CVI4</accession>
<feature type="signal peptide" evidence="1">
    <location>
        <begin position="1"/>
        <end position="25"/>
    </location>
</feature>
<dbReference type="GO" id="GO:0004252">
    <property type="term" value="F:serine-type endopeptidase activity"/>
    <property type="evidence" value="ECO:0007669"/>
    <property type="project" value="InterPro"/>
</dbReference>
<dbReference type="EMBL" id="RKHO01000001">
    <property type="protein sequence ID" value="ROR91473.1"/>
    <property type="molecule type" value="Genomic_DNA"/>
</dbReference>
<keyword evidence="1" id="KW-0732">Signal</keyword>
<feature type="chain" id="PRO_5038405450" evidence="1">
    <location>
        <begin position="26"/>
        <end position="289"/>
    </location>
</feature>
<reference evidence="3 4" key="1">
    <citation type="submission" date="2018-11" db="EMBL/GenBank/DDBJ databases">
        <title>Sequencing the genomes of 1000 actinobacteria strains.</title>
        <authorList>
            <person name="Klenk H.-P."/>
        </authorList>
    </citation>
    <scope>NUCLEOTIDE SEQUENCE [LARGE SCALE GENOMIC DNA]</scope>
    <source>
        <strain evidence="3 4">DSM 12652</strain>
    </source>
</reference>
<dbReference type="Pfam" id="PF00089">
    <property type="entry name" value="Trypsin"/>
    <property type="match status" value="1"/>
</dbReference>
<sequence length="289" mass="29607">MRTQLRRRAAAVLTALVAASAAAVASPGGTAQASTNGTADGAAHPATGLLVLYSEGFRVRCSGTLVTPTVVLSAAHCFDDAAGEVAVTFDSVVAEEPPLPIPAAADTAAGYTDAELEAAGLRSGTPVSHPQYSGFTDLNSWNDVAVVVLDEPVTDIAPAPLAPIGSLDTIVKSQLSSTVFRAVGYGSEVRKPLVGPQKATPMTFPLLRRTVDMPGQKLTPQVLQTNGTSTSDELGETCVGDSGGPVYFGGAIAAVTSYSNGSGDKCRSVQGFQRVDVAVARTWLAWFGV</sequence>
<dbReference type="InterPro" id="IPR018114">
    <property type="entry name" value="TRYPSIN_HIS"/>
</dbReference>
<dbReference type="AlphaFoldDB" id="A0A3N2CVI4"/>
<dbReference type="SMART" id="SM00020">
    <property type="entry name" value="Tryp_SPc"/>
    <property type="match status" value="1"/>
</dbReference>
<dbReference type="InterPro" id="IPR006311">
    <property type="entry name" value="TAT_signal"/>
</dbReference>
<comment type="caution">
    <text evidence="3">The sequence shown here is derived from an EMBL/GenBank/DDBJ whole genome shotgun (WGS) entry which is preliminary data.</text>
</comment>
<protein>
    <submittedName>
        <fullName evidence="3">Trypsin</fullName>
    </submittedName>
</protein>
<keyword evidence="4" id="KW-1185">Reference proteome</keyword>
<evidence type="ECO:0000256" key="1">
    <source>
        <dbReference type="SAM" id="SignalP"/>
    </source>
</evidence>
<dbReference type="PROSITE" id="PS00134">
    <property type="entry name" value="TRYPSIN_HIS"/>
    <property type="match status" value="1"/>
</dbReference>
<dbReference type="GO" id="GO:0006508">
    <property type="term" value="P:proteolysis"/>
    <property type="evidence" value="ECO:0007669"/>
    <property type="project" value="InterPro"/>
</dbReference>
<evidence type="ECO:0000313" key="4">
    <source>
        <dbReference type="Proteomes" id="UP000281738"/>
    </source>
</evidence>
<name>A0A3N2CVI4_9ACTN</name>
<dbReference type="Proteomes" id="UP000281738">
    <property type="component" value="Unassembled WGS sequence"/>
</dbReference>
<dbReference type="PROSITE" id="PS51318">
    <property type="entry name" value="TAT"/>
    <property type="match status" value="1"/>
</dbReference>
<organism evidence="3 4">
    <name type="scientific">Nocardioides aurantiacus</name>
    <dbReference type="NCBI Taxonomy" id="86796"/>
    <lineage>
        <taxon>Bacteria</taxon>
        <taxon>Bacillati</taxon>
        <taxon>Actinomycetota</taxon>
        <taxon>Actinomycetes</taxon>
        <taxon>Propionibacteriales</taxon>
        <taxon>Nocardioidaceae</taxon>
        <taxon>Nocardioides</taxon>
    </lineage>
</organism>
<dbReference type="InterPro" id="IPR043504">
    <property type="entry name" value="Peptidase_S1_PA_chymotrypsin"/>
</dbReference>
<dbReference type="SUPFAM" id="SSF50494">
    <property type="entry name" value="Trypsin-like serine proteases"/>
    <property type="match status" value="1"/>
</dbReference>
<evidence type="ECO:0000313" key="3">
    <source>
        <dbReference type="EMBL" id="ROR91473.1"/>
    </source>
</evidence>
<evidence type="ECO:0000259" key="2">
    <source>
        <dbReference type="PROSITE" id="PS50240"/>
    </source>
</evidence>
<dbReference type="PRINTS" id="PR00722">
    <property type="entry name" value="CHYMOTRYPSIN"/>
</dbReference>
<proteinExistence type="predicted"/>
<gene>
    <name evidence="3" type="ORF">EDD33_2342</name>
</gene>
<dbReference type="InterPro" id="IPR001254">
    <property type="entry name" value="Trypsin_dom"/>
</dbReference>
<dbReference type="RefSeq" id="WP_211332522.1">
    <property type="nucleotide sequence ID" value="NZ_RKHO01000001.1"/>
</dbReference>
<dbReference type="InterPro" id="IPR051333">
    <property type="entry name" value="CLIP_Serine_Protease"/>
</dbReference>